<dbReference type="EMBL" id="HBDX01004538">
    <property type="protein sequence ID" value="CAD8223183.1"/>
    <property type="molecule type" value="Transcribed_RNA"/>
</dbReference>
<feature type="region of interest" description="Disordered" evidence="7">
    <location>
        <begin position="1"/>
        <end position="28"/>
    </location>
</feature>
<accession>A0A7R9T2W9</accession>
<dbReference type="InterPro" id="IPR051258">
    <property type="entry name" value="Diverse_Substrate_Transporter"/>
</dbReference>
<dbReference type="InterPro" id="IPR037185">
    <property type="entry name" value="EmrE-like"/>
</dbReference>
<sequence>MVRTRGTTRGTTRARGTRGTATRAVLGSGDADEDDAAATRAKNQGRLLLVLVAMAYGSLSVSLKLVFESAGAPTAGVLGGVRGLMTILCFAPMLMAKDSKGGEGFETGAGFWRSAAELAFWNLGNQGLCNVALLFTDATRVSFFTQASIAFTPFIASLGGDKVKSMTWLGCALAFCGVAVLGMDGGAAAELGGNFNLGDLLSLAGAASYSMYVYRIGQFAKQGFSGQGLQVWKSVFLAAMYGGWMLYDVFAFTSGVPGAAVPWAGWQNLKIWVLLAFTAIVPGCLADLGQAKGQETVSASESSVLLAGEPLFAAVFGAVTLGEFLGPMGYVGGALIVFGGLVAGDVFASKKSLTK</sequence>
<proteinExistence type="inferred from homology"/>
<dbReference type="GO" id="GO:0005886">
    <property type="term" value="C:plasma membrane"/>
    <property type="evidence" value="ECO:0007669"/>
    <property type="project" value="UniProtKB-SubCell"/>
</dbReference>
<reference evidence="10" key="1">
    <citation type="submission" date="2021-01" db="EMBL/GenBank/DDBJ databases">
        <authorList>
            <person name="Corre E."/>
            <person name="Pelletier E."/>
            <person name="Niang G."/>
            <person name="Scheremetjew M."/>
            <person name="Finn R."/>
            <person name="Kale V."/>
            <person name="Holt S."/>
            <person name="Cochrane G."/>
            <person name="Meng A."/>
            <person name="Brown T."/>
            <person name="Cohen L."/>
        </authorList>
    </citation>
    <scope>NUCLEOTIDE SEQUENCE</scope>
    <source>
        <strain evidence="10">Clade-A-BCC118000</strain>
    </source>
</reference>
<feature type="transmembrane region" description="Helical" evidence="8">
    <location>
        <begin position="166"/>
        <end position="183"/>
    </location>
</feature>
<dbReference type="PANTHER" id="PTHR42920:SF5">
    <property type="entry name" value="EAMA DOMAIN-CONTAINING PROTEIN"/>
    <property type="match status" value="1"/>
</dbReference>
<protein>
    <recommendedName>
        <fullName evidence="9">EamA domain-containing protein</fullName>
    </recommendedName>
</protein>
<feature type="domain" description="EamA" evidence="9">
    <location>
        <begin position="198"/>
        <end position="341"/>
    </location>
</feature>
<feature type="transmembrane region" description="Helical" evidence="8">
    <location>
        <begin position="303"/>
        <end position="322"/>
    </location>
</feature>
<evidence type="ECO:0000256" key="6">
    <source>
        <dbReference type="ARBA" id="ARBA00023136"/>
    </source>
</evidence>
<keyword evidence="5 8" id="KW-1133">Transmembrane helix</keyword>
<comment type="similarity">
    <text evidence="2">Belongs to the drug/metabolite transporter (DMT) superfamily. Plant drug/metabolite exporter (P-DME) (TC 2.A.7.4) family.</text>
</comment>
<evidence type="ECO:0000256" key="8">
    <source>
        <dbReference type="SAM" id="Phobius"/>
    </source>
</evidence>
<evidence type="ECO:0000256" key="4">
    <source>
        <dbReference type="ARBA" id="ARBA00022692"/>
    </source>
</evidence>
<dbReference type="InterPro" id="IPR000620">
    <property type="entry name" value="EamA_dom"/>
</dbReference>
<dbReference type="PANTHER" id="PTHR42920">
    <property type="entry name" value="OS03G0707200 PROTEIN-RELATED"/>
    <property type="match status" value="1"/>
</dbReference>
<evidence type="ECO:0000313" key="10">
    <source>
        <dbReference type="EMBL" id="CAD8223183.1"/>
    </source>
</evidence>
<feature type="transmembrane region" description="Helical" evidence="8">
    <location>
        <begin position="235"/>
        <end position="259"/>
    </location>
</feature>
<evidence type="ECO:0000256" key="3">
    <source>
        <dbReference type="ARBA" id="ARBA00022475"/>
    </source>
</evidence>
<dbReference type="SUPFAM" id="SSF103481">
    <property type="entry name" value="Multidrug resistance efflux transporter EmrE"/>
    <property type="match status" value="2"/>
</dbReference>
<keyword evidence="4 8" id="KW-0812">Transmembrane</keyword>
<evidence type="ECO:0000256" key="5">
    <source>
        <dbReference type="ARBA" id="ARBA00022989"/>
    </source>
</evidence>
<name>A0A7R9T2W9_9CHLO</name>
<evidence type="ECO:0000259" key="9">
    <source>
        <dbReference type="Pfam" id="PF00892"/>
    </source>
</evidence>
<feature type="compositionally biased region" description="Low complexity" evidence="7">
    <location>
        <begin position="1"/>
        <end position="24"/>
    </location>
</feature>
<keyword evidence="3" id="KW-1003">Cell membrane</keyword>
<feature type="transmembrane region" description="Helical" evidence="8">
    <location>
        <begin position="47"/>
        <end position="67"/>
    </location>
</feature>
<feature type="transmembrane region" description="Helical" evidence="8">
    <location>
        <begin position="73"/>
        <end position="95"/>
    </location>
</feature>
<evidence type="ECO:0000256" key="2">
    <source>
        <dbReference type="ARBA" id="ARBA00007635"/>
    </source>
</evidence>
<comment type="subcellular location">
    <subcellularLocation>
        <location evidence="1">Cell membrane</location>
        <topology evidence="1">Multi-pass membrane protein</topology>
    </subcellularLocation>
</comment>
<evidence type="ECO:0000256" key="1">
    <source>
        <dbReference type="ARBA" id="ARBA00004651"/>
    </source>
</evidence>
<keyword evidence="6 8" id="KW-0472">Membrane</keyword>
<feature type="transmembrane region" description="Helical" evidence="8">
    <location>
        <begin position="271"/>
        <end position="291"/>
    </location>
</feature>
<dbReference type="AlphaFoldDB" id="A0A7R9T2W9"/>
<feature type="transmembrane region" description="Helical" evidence="8">
    <location>
        <begin position="328"/>
        <end position="348"/>
    </location>
</feature>
<organism evidence="10">
    <name type="scientific">Ostreococcus sp. 'lucimarinus'</name>
    <dbReference type="NCBI Taxonomy" id="242159"/>
    <lineage>
        <taxon>Eukaryota</taxon>
        <taxon>Viridiplantae</taxon>
        <taxon>Chlorophyta</taxon>
        <taxon>Mamiellophyceae</taxon>
        <taxon>Mamiellales</taxon>
        <taxon>Bathycoccaceae</taxon>
        <taxon>Ostreococcus</taxon>
    </lineage>
</organism>
<feature type="transmembrane region" description="Helical" evidence="8">
    <location>
        <begin position="195"/>
        <end position="214"/>
    </location>
</feature>
<evidence type="ECO:0000256" key="7">
    <source>
        <dbReference type="SAM" id="MobiDB-lite"/>
    </source>
</evidence>
<dbReference type="Pfam" id="PF00892">
    <property type="entry name" value="EamA"/>
    <property type="match status" value="2"/>
</dbReference>
<feature type="domain" description="EamA" evidence="9">
    <location>
        <begin position="45"/>
        <end position="181"/>
    </location>
</feature>
<gene>
    <name evidence="10" type="ORF">OLUC0939_LOCUS3907</name>
</gene>